<gene>
    <name evidence="2" type="ORF">LZC95_14855</name>
</gene>
<reference evidence="2 3" key="1">
    <citation type="submission" date="2021-12" db="EMBL/GenBank/DDBJ databases">
        <title>Discovery of the Pendulisporaceae a myxobacterial family with distinct sporulation behavior and unique specialized metabolism.</title>
        <authorList>
            <person name="Garcia R."/>
            <person name="Popoff A."/>
            <person name="Bader C.D."/>
            <person name="Loehr J."/>
            <person name="Walesch S."/>
            <person name="Walt C."/>
            <person name="Boldt J."/>
            <person name="Bunk B."/>
            <person name="Haeckl F.J.F.P.J."/>
            <person name="Gunesch A.P."/>
            <person name="Birkelbach J."/>
            <person name="Nuebel U."/>
            <person name="Pietschmann T."/>
            <person name="Bach T."/>
            <person name="Mueller R."/>
        </authorList>
    </citation>
    <scope>NUCLEOTIDE SEQUENCE [LARGE SCALE GENOMIC DNA]</scope>
    <source>
        <strain evidence="2 3">MSr12523</strain>
    </source>
</reference>
<evidence type="ECO:0000256" key="1">
    <source>
        <dbReference type="SAM" id="Phobius"/>
    </source>
</evidence>
<dbReference type="InterPro" id="IPR027463">
    <property type="entry name" value="AcrB_DN_DC_subdom"/>
</dbReference>
<feature type="transmembrane region" description="Helical" evidence="1">
    <location>
        <begin position="922"/>
        <end position="940"/>
    </location>
</feature>
<keyword evidence="1" id="KW-0812">Transmembrane</keyword>
<dbReference type="Gene3D" id="3.30.70.1430">
    <property type="entry name" value="Multidrug efflux transporter AcrB pore domain"/>
    <property type="match status" value="2"/>
</dbReference>
<protein>
    <submittedName>
        <fullName evidence="2">Efflux RND transporter permease subunit</fullName>
    </submittedName>
</protein>
<dbReference type="Gene3D" id="3.30.70.1440">
    <property type="entry name" value="Multidrug efflux transporter AcrB pore domain"/>
    <property type="match status" value="1"/>
</dbReference>
<dbReference type="Gene3D" id="3.30.2090.10">
    <property type="entry name" value="Multidrug efflux transporter AcrB TolC docking domain, DN and DC subdomains"/>
    <property type="match status" value="2"/>
</dbReference>
<dbReference type="PANTHER" id="PTHR32063">
    <property type="match status" value="1"/>
</dbReference>
<dbReference type="Gene3D" id="3.30.70.1320">
    <property type="entry name" value="Multidrug efflux transporter AcrB pore domain like"/>
    <property type="match status" value="1"/>
</dbReference>
<dbReference type="SUPFAM" id="SSF82693">
    <property type="entry name" value="Multidrug efflux transporter AcrB pore domain, PN1, PN2, PC1 and PC2 subdomains"/>
    <property type="match status" value="2"/>
</dbReference>
<dbReference type="EMBL" id="CP089982">
    <property type="protein sequence ID" value="WXA98109.1"/>
    <property type="molecule type" value="Genomic_DNA"/>
</dbReference>
<accession>A0ABZ2KMB3</accession>
<feature type="transmembrane region" description="Helical" evidence="1">
    <location>
        <begin position="12"/>
        <end position="30"/>
    </location>
</feature>
<dbReference type="PRINTS" id="PR00702">
    <property type="entry name" value="ACRIFLAVINRP"/>
</dbReference>
<dbReference type="SUPFAM" id="SSF82866">
    <property type="entry name" value="Multidrug efflux transporter AcrB transmembrane domain"/>
    <property type="match status" value="2"/>
</dbReference>
<feature type="transmembrane region" description="Helical" evidence="1">
    <location>
        <begin position="359"/>
        <end position="379"/>
    </location>
</feature>
<dbReference type="InterPro" id="IPR001036">
    <property type="entry name" value="Acrflvin-R"/>
</dbReference>
<evidence type="ECO:0000313" key="2">
    <source>
        <dbReference type="EMBL" id="WXA98109.1"/>
    </source>
</evidence>
<keyword evidence="1" id="KW-0472">Membrane</keyword>
<sequence>MWIVRLALRRPYTIAVFSFVILLLGSLSITRMRADIFPTIDIPVVLVVWNYPGMSADDMEKRVTFLSERAYSATVDGISRVESQTISGTSLIKLYFEPGADIGGAIAQVNAVSSTATRLMPPGMQPPAIIRYNASNVPVAQMTVSSPTLNEQQLFDYGLNFIRLRLFTVPGLATPAPYGGKQRQIMVDVDPSLTAAHGLSPQDVVNTVLQSNIIQPAGSARMGETEFDVAMNNSPDAIADFNKMPIKTVGGAPVFLGDVAKVHDGFAVQNNIVRVNGQRATYLAVLKKSSASTIAVVDAAKDLIPVIKASAPEGMEIKLDFDQSTFVRAAIKGVLHEAVVSSALVSLMILFFLGSWRSVIIVSTSIPLAIFVALLGLYLTGQTLNIMTLGGLALAIGMLVDDATVEVENIHRNRHLGKPLTVAILDGASQIATPALAATLTICIVFFPVVLLTGPAKFLFVPLALSVVFSMLASYLLSRTLVPTLARMLMDKEPLHADGNGAWDRFNRWRDRGFDRFQAAYTRLLQVVLNHRKFTLGIGVAVVLATFPLARIVGTDFFPQVDAGQMQLHVRGPSGMRIEETEQLVSQVEQTIREVVPPKDLANINDNIGMPTFYNLAFVQTDSVGGQDADVLVSLKEGHAPTPMYQNKLRSEFAKRFPGVHLYFQPADIISKVLNFGLSAPLDIEVEGRDMDKSMEIAKKIQQRIKEIPGVVDVRIPQVFDHPALQIDVDRERAAQMGLQQRDIASNMLTSLSSSSLVSPSFWVSPQNGVNYSVVVQTPIDRVSSVSELRGMPLTTGNHTIQDPGAAPGADDSQPGVAPYLGALSQVRPTQTKSLVTHDAVQREVEVQAGVEGRDLGSVAADIQAVLKDVGKDLPKDMKLNLRGQSESMNSSFFSLGTGLILAAVLVYVLMVVLYQSWVDPFIIMFAVPGALSGVLWMLAITHTTLNVESLMGAIMSVGVAVSNSILLVNFANEVREGHDIGPLAAALEAGKTRLRPVLMTALAMILGMIPMALGTGEGGEQNAPLGRAVIGGLLVATCTTLFIVPLIYSLLRRKAPTKHKLDEKFEAEAHEKYEPALVGHSVSVEGSPS</sequence>
<organism evidence="2 3">
    <name type="scientific">Pendulispora brunnea</name>
    <dbReference type="NCBI Taxonomy" id="2905690"/>
    <lineage>
        <taxon>Bacteria</taxon>
        <taxon>Pseudomonadati</taxon>
        <taxon>Myxococcota</taxon>
        <taxon>Myxococcia</taxon>
        <taxon>Myxococcales</taxon>
        <taxon>Sorangiineae</taxon>
        <taxon>Pendulisporaceae</taxon>
        <taxon>Pendulispora</taxon>
    </lineage>
</organism>
<evidence type="ECO:0000313" key="3">
    <source>
        <dbReference type="Proteomes" id="UP001379533"/>
    </source>
</evidence>
<proteinExistence type="predicted"/>
<dbReference type="Proteomes" id="UP001379533">
    <property type="component" value="Chromosome"/>
</dbReference>
<dbReference type="Gene3D" id="1.20.1640.10">
    <property type="entry name" value="Multidrug efflux transporter AcrB transmembrane domain"/>
    <property type="match status" value="2"/>
</dbReference>
<dbReference type="SUPFAM" id="SSF82714">
    <property type="entry name" value="Multidrug efflux transporter AcrB TolC docking domain, DN and DC subdomains"/>
    <property type="match status" value="2"/>
</dbReference>
<feature type="transmembrane region" description="Helical" evidence="1">
    <location>
        <begin position="893"/>
        <end position="915"/>
    </location>
</feature>
<dbReference type="PANTHER" id="PTHR32063:SF8">
    <property type="entry name" value="CATION EFFLUX PROTEIN"/>
    <property type="match status" value="1"/>
</dbReference>
<keyword evidence="1" id="KW-1133">Transmembrane helix</keyword>
<feature type="transmembrane region" description="Helical" evidence="1">
    <location>
        <begin position="952"/>
        <end position="972"/>
    </location>
</feature>
<dbReference type="Pfam" id="PF00873">
    <property type="entry name" value="ACR_tran"/>
    <property type="match status" value="1"/>
</dbReference>
<keyword evidence="3" id="KW-1185">Reference proteome</keyword>
<feature type="transmembrane region" description="Helical" evidence="1">
    <location>
        <begin position="431"/>
        <end position="452"/>
    </location>
</feature>
<feature type="transmembrane region" description="Helical" evidence="1">
    <location>
        <begin position="998"/>
        <end position="1017"/>
    </location>
</feature>
<feature type="transmembrane region" description="Helical" evidence="1">
    <location>
        <begin position="1029"/>
        <end position="1052"/>
    </location>
</feature>
<feature type="transmembrane region" description="Helical" evidence="1">
    <location>
        <begin position="458"/>
        <end position="478"/>
    </location>
</feature>
<dbReference type="RefSeq" id="WP_394848721.1">
    <property type="nucleotide sequence ID" value="NZ_CP089982.1"/>
</dbReference>
<name>A0ABZ2KMB3_9BACT</name>
<feature type="transmembrane region" description="Helical" evidence="1">
    <location>
        <begin position="334"/>
        <end position="353"/>
    </location>
</feature>